<protein>
    <submittedName>
        <fullName evidence="1">Uncharacterized protein</fullName>
    </submittedName>
</protein>
<dbReference type="AlphaFoldDB" id="A0A521FQV2"/>
<sequence length="61" mass="6763">MLYRKASGAVIYAGRLQGDGQKRFCATPEGGTFTYQNKRMTRMTTAEIVGLFDLKSVDALK</sequence>
<evidence type="ECO:0000313" key="1">
    <source>
        <dbReference type="EMBL" id="SMO98562.1"/>
    </source>
</evidence>
<organism evidence="1 2">
    <name type="scientific">Paracoccus laeviglucosivorans</name>
    <dbReference type="NCBI Taxonomy" id="1197861"/>
    <lineage>
        <taxon>Bacteria</taxon>
        <taxon>Pseudomonadati</taxon>
        <taxon>Pseudomonadota</taxon>
        <taxon>Alphaproteobacteria</taxon>
        <taxon>Rhodobacterales</taxon>
        <taxon>Paracoccaceae</taxon>
        <taxon>Paracoccus</taxon>
    </lineage>
</organism>
<proteinExistence type="predicted"/>
<name>A0A521FQV2_9RHOB</name>
<dbReference type="EMBL" id="FXTK01000035">
    <property type="protein sequence ID" value="SMO98562.1"/>
    <property type="molecule type" value="Genomic_DNA"/>
</dbReference>
<gene>
    <name evidence="1" type="ORF">SAMN06265221_1356</name>
</gene>
<evidence type="ECO:0000313" key="2">
    <source>
        <dbReference type="Proteomes" id="UP000319014"/>
    </source>
</evidence>
<keyword evidence="2" id="KW-1185">Reference proteome</keyword>
<dbReference type="Proteomes" id="UP000319014">
    <property type="component" value="Unassembled WGS sequence"/>
</dbReference>
<accession>A0A521FQV2</accession>
<reference evidence="1 2" key="1">
    <citation type="submission" date="2017-05" db="EMBL/GenBank/DDBJ databases">
        <authorList>
            <person name="Varghese N."/>
            <person name="Submissions S."/>
        </authorList>
    </citation>
    <scope>NUCLEOTIDE SEQUENCE [LARGE SCALE GENOMIC DNA]</scope>
    <source>
        <strain evidence="1 2">DSM 100094</strain>
    </source>
</reference>